<evidence type="ECO:0000313" key="3">
    <source>
        <dbReference type="Proteomes" id="UP001558713"/>
    </source>
</evidence>
<gene>
    <name evidence="2" type="ORF">V5N11_018449</name>
</gene>
<feature type="domain" description="Malonyl-CoA decarboxylase C-terminal" evidence="1">
    <location>
        <begin position="1"/>
        <end position="122"/>
    </location>
</feature>
<reference evidence="2 3" key="1">
    <citation type="submission" date="2024-04" db="EMBL/GenBank/DDBJ databases">
        <title>Genome assembly C_amara_ONT_v2.</title>
        <authorList>
            <person name="Yant L."/>
            <person name="Moore C."/>
            <person name="Slenker M."/>
        </authorList>
    </citation>
    <scope>NUCLEOTIDE SEQUENCE [LARGE SCALE GENOMIC DNA]</scope>
    <source>
        <tissue evidence="2">Leaf</tissue>
    </source>
</reference>
<dbReference type="Gene3D" id="3.40.630.150">
    <property type="entry name" value="Malonyl-CoA decarboxylase, catalytic domain"/>
    <property type="match status" value="1"/>
</dbReference>
<evidence type="ECO:0000313" key="2">
    <source>
        <dbReference type="EMBL" id="KAL1211039.1"/>
    </source>
</evidence>
<sequence length="125" mass="13901">MPHVSTFATLSPIPGFMQWLLSKLSSQSRFAEDERSNSPSSTFSEKVLLPEEEQALMSLSDDSSSGNNGMKVLLNLLSVKNCEWATSPRILPVLEPILMRLCARYLLQEKKRGKALDSVAKWSDG</sequence>
<proteinExistence type="predicted"/>
<dbReference type="PANTHER" id="PTHR28641:SF1">
    <property type="entry name" value="MALONYL-COA DECARBOXYLASE, MITOCHONDRIAL"/>
    <property type="match status" value="1"/>
</dbReference>
<protein>
    <recommendedName>
        <fullName evidence="1">Malonyl-CoA decarboxylase C-terminal domain-containing protein</fullName>
    </recommendedName>
</protein>
<accession>A0ABD1AWU5</accession>
<name>A0ABD1AWU5_CARAN</name>
<dbReference type="Pfam" id="PF05292">
    <property type="entry name" value="MCD"/>
    <property type="match status" value="1"/>
</dbReference>
<comment type="caution">
    <text evidence="2">The sequence shown here is derived from an EMBL/GenBank/DDBJ whole genome shotgun (WGS) entry which is preliminary data.</text>
</comment>
<dbReference type="AlphaFoldDB" id="A0ABD1AWU5"/>
<dbReference type="InterPro" id="IPR038917">
    <property type="entry name" value="Malonyl_CoA_deC"/>
</dbReference>
<organism evidence="2 3">
    <name type="scientific">Cardamine amara subsp. amara</name>
    <dbReference type="NCBI Taxonomy" id="228776"/>
    <lineage>
        <taxon>Eukaryota</taxon>
        <taxon>Viridiplantae</taxon>
        <taxon>Streptophyta</taxon>
        <taxon>Embryophyta</taxon>
        <taxon>Tracheophyta</taxon>
        <taxon>Spermatophyta</taxon>
        <taxon>Magnoliopsida</taxon>
        <taxon>eudicotyledons</taxon>
        <taxon>Gunneridae</taxon>
        <taxon>Pentapetalae</taxon>
        <taxon>rosids</taxon>
        <taxon>malvids</taxon>
        <taxon>Brassicales</taxon>
        <taxon>Brassicaceae</taxon>
        <taxon>Cardamineae</taxon>
        <taxon>Cardamine</taxon>
    </lineage>
</organism>
<dbReference type="Proteomes" id="UP001558713">
    <property type="component" value="Unassembled WGS sequence"/>
</dbReference>
<dbReference type="InterPro" id="IPR042303">
    <property type="entry name" value="Malonyl_CoA_deC_C_sf"/>
</dbReference>
<dbReference type="EMBL" id="JBANAX010000384">
    <property type="protein sequence ID" value="KAL1211039.1"/>
    <property type="molecule type" value="Genomic_DNA"/>
</dbReference>
<dbReference type="PANTHER" id="PTHR28641">
    <property type="match status" value="1"/>
</dbReference>
<keyword evidence="3" id="KW-1185">Reference proteome</keyword>
<evidence type="ECO:0000259" key="1">
    <source>
        <dbReference type="Pfam" id="PF05292"/>
    </source>
</evidence>
<dbReference type="InterPro" id="IPR007956">
    <property type="entry name" value="Malonyl_CoA_deC_C"/>
</dbReference>